<name>A0ABN1VU92_9ACTN</name>
<evidence type="ECO:0000259" key="5">
    <source>
        <dbReference type="Pfam" id="PF00108"/>
    </source>
</evidence>
<dbReference type="InterPro" id="IPR020613">
    <property type="entry name" value="Thiolase_CS"/>
</dbReference>
<comment type="similarity">
    <text evidence="1 4">Belongs to the thiolase-like superfamily. Thiolase family.</text>
</comment>
<dbReference type="InterPro" id="IPR020617">
    <property type="entry name" value="Thiolase_C"/>
</dbReference>
<keyword evidence="3 4" id="KW-0012">Acyltransferase</keyword>
<dbReference type="InterPro" id="IPR020616">
    <property type="entry name" value="Thiolase_N"/>
</dbReference>
<accession>A0ABN1VU92</accession>
<dbReference type="InterPro" id="IPR002155">
    <property type="entry name" value="Thiolase"/>
</dbReference>
<evidence type="ECO:0000313" key="7">
    <source>
        <dbReference type="EMBL" id="GAA1223473.1"/>
    </source>
</evidence>
<dbReference type="EMBL" id="BAAALF010000012">
    <property type="protein sequence ID" value="GAA1223473.1"/>
    <property type="molecule type" value="Genomic_DNA"/>
</dbReference>
<gene>
    <name evidence="7" type="ORF">GCM10009665_12200</name>
</gene>
<organism evidence="7 8">
    <name type="scientific">Kitasatospora nipponensis</name>
    <dbReference type="NCBI Taxonomy" id="258049"/>
    <lineage>
        <taxon>Bacteria</taxon>
        <taxon>Bacillati</taxon>
        <taxon>Actinomycetota</taxon>
        <taxon>Actinomycetes</taxon>
        <taxon>Kitasatosporales</taxon>
        <taxon>Streptomycetaceae</taxon>
        <taxon>Kitasatospora</taxon>
    </lineage>
</organism>
<dbReference type="PIRSF" id="PIRSF000429">
    <property type="entry name" value="Ac-CoA_Ac_transf"/>
    <property type="match status" value="1"/>
</dbReference>
<dbReference type="PANTHER" id="PTHR43365:SF1">
    <property type="entry name" value="ACETYL-COA C-ACYLTRANSFERASE"/>
    <property type="match status" value="1"/>
</dbReference>
<dbReference type="Gene3D" id="3.40.47.10">
    <property type="match status" value="2"/>
</dbReference>
<comment type="caution">
    <text evidence="7">The sequence shown here is derived from an EMBL/GenBank/DDBJ whole genome shotgun (WGS) entry which is preliminary data.</text>
</comment>
<evidence type="ECO:0000313" key="8">
    <source>
        <dbReference type="Proteomes" id="UP001500037"/>
    </source>
</evidence>
<keyword evidence="8" id="KW-1185">Reference proteome</keyword>
<dbReference type="Proteomes" id="UP001500037">
    <property type="component" value="Unassembled WGS sequence"/>
</dbReference>
<dbReference type="NCBIfam" id="TIGR01930">
    <property type="entry name" value="AcCoA-C-Actrans"/>
    <property type="match status" value="1"/>
</dbReference>
<evidence type="ECO:0000259" key="6">
    <source>
        <dbReference type="Pfam" id="PF02803"/>
    </source>
</evidence>
<dbReference type="InterPro" id="IPR016039">
    <property type="entry name" value="Thiolase-like"/>
</dbReference>
<protein>
    <submittedName>
        <fullName evidence="7">Thiolase family protein</fullName>
    </submittedName>
</protein>
<dbReference type="Pfam" id="PF00108">
    <property type="entry name" value="Thiolase_N"/>
    <property type="match status" value="1"/>
</dbReference>
<dbReference type="SUPFAM" id="SSF53901">
    <property type="entry name" value="Thiolase-like"/>
    <property type="match status" value="2"/>
</dbReference>
<keyword evidence="2 4" id="KW-0808">Transferase</keyword>
<feature type="domain" description="Thiolase N-terminal" evidence="5">
    <location>
        <begin position="5"/>
        <end position="262"/>
    </location>
</feature>
<evidence type="ECO:0000256" key="3">
    <source>
        <dbReference type="ARBA" id="ARBA00023315"/>
    </source>
</evidence>
<reference evidence="7 8" key="1">
    <citation type="journal article" date="2019" name="Int. J. Syst. Evol. Microbiol.">
        <title>The Global Catalogue of Microorganisms (GCM) 10K type strain sequencing project: providing services to taxonomists for standard genome sequencing and annotation.</title>
        <authorList>
            <consortium name="The Broad Institute Genomics Platform"/>
            <consortium name="The Broad Institute Genome Sequencing Center for Infectious Disease"/>
            <person name="Wu L."/>
            <person name="Ma J."/>
        </authorList>
    </citation>
    <scope>NUCLEOTIDE SEQUENCE [LARGE SCALE GENOMIC DNA]</scope>
    <source>
        <strain evidence="7 8">JCM 13004</strain>
    </source>
</reference>
<dbReference type="PROSITE" id="PS00737">
    <property type="entry name" value="THIOLASE_2"/>
    <property type="match status" value="1"/>
</dbReference>
<evidence type="ECO:0000256" key="4">
    <source>
        <dbReference type="RuleBase" id="RU003557"/>
    </source>
</evidence>
<dbReference type="Pfam" id="PF02803">
    <property type="entry name" value="Thiolase_C"/>
    <property type="match status" value="1"/>
</dbReference>
<evidence type="ECO:0000256" key="2">
    <source>
        <dbReference type="ARBA" id="ARBA00022679"/>
    </source>
</evidence>
<sequence length="394" mass="41097">MRDAVIVEAVRTPIGRGRPGGALAGVHPVELLAHTLRTLVERTGIDPALLDDVIGGCVDQVGEQAMNTTRYAVLSAGFPESVPATTIDRQCGSSQQAVHFAAQGVLSGAYDLVIACGVESMSRVPMWSNVPPGADPFGPGVAARYPGGLVPQGVSAELVAARWSIGRDEMDAFATTSHQRAAAAHAAGRFADELAPVPTEDGPVDADESVRPGTTPQILAGLRPAFEDPRFTARFPQIDWSVTAGNSSPVNDGASAVLITSSETAARLGLRPRARLHGFAVTGDDPLLMLTGVIPATEKVLRRAGLQLRDIDLFEVNEAFASVVLAWQRETGADLAKVNVHGGAIALGHPLGASGTRLLTTLVNAMEQRGARYGLQTMCEAGGLANATVLEAIR</sequence>
<evidence type="ECO:0000256" key="1">
    <source>
        <dbReference type="ARBA" id="ARBA00010982"/>
    </source>
</evidence>
<dbReference type="CDD" id="cd00751">
    <property type="entry name" value="thiolase"/>
    <property type="match status" value="1"/>
</dbReference>
<feature type="domain" description="Thiolase C-terminal" evidence="6">
    <location>
        <begin position="271"/>
        <end position="391"/>
    </location>
</feature>
<proteinExistence type="inferred from homology"/>
<dbReference type="PANTHER" id="PTHR43365">
    <property type="entry name" value="BLR7806 PROTEIN"/>
    <property type="match status" value="1"/>
</dbReference>
<dbReference type="RefSeq" id="WP_344440081.1">
    <property type="nucleotide sequence ID" value="NZ_BAAALF010000012.1"/>
</dbReference>